<dbReference type="InterPro" id="IPR045051">
    <property type="entry name" value="SBT"/>
</dbReference>
<comment type="subcellular location">
    <subcellularLocation>
        <location evidence="1">Secreted</location>
    </subcellularLocation>
</comment>
<evidence type="ECO:0000313" key="6">
    <source>
        <dbReference type="EMBL" id="PNX63429.1"/>
    </source>
</evidence>
<feature type="non-terminal residue" evidence="6">
    <location>
        <position position="110"/>
    </location>
</feature>
<accession>A0A2K3KAZ7</accession>
<gene>
    <name evidence="6" type="ORF">L195_g061623</name>
</gene>
<sequence length="110" mass="11596">MACPHVAGVAALVKGTHRNWSPAAIRSAIMTTSDILDNNQEHIKDIGTGSRATPFALGAGHVNPNRALNPGLVYDVGVQDYVNLLCALNITQKNITAITRSSSNDCSKPS</sequence>
<evidence type="ECO:0000256" key="1">
    <source>
        <dbReference type="ARBA" id="ARBA00004613"/>
    </source>
</evidence>
<name>A0A2K3KAZ7_TRIPR</name>
<evidence type="ECO:0000256" key="2">
    <source>
        <dbReference type="ARBA" id="ARBA00011073"/>
    </source>
</evidence>
<reference evidence="6 7" key="2">
    <citation type="journal article" date="2017" name="Front. Plant Sci.">
        <title>Gene Classification and Mining of Molecular Markers Useful in Red Clover (Trifolium pratense) Breeding.</title>
        <authorList>
            <person name="Istvanek J."/>
            <person name="Dluhosova J."/>
            <person name="Dluhos P."/>
            <person name="Patkova L."/>
            <person name="Nedelnik J."/>
            <person name="Repkova J."/>
        </authorList>
    </citation>
    <scope>NUCLEOTIDE SEQUENCE [LARGE SCALE GENOMIC DNA]</scope>
    <source>
        <strain evidence="7">cv. Tatra</strain>
        <tissue evidence="6">Young leaves</tissue>
    </source>
</reference>
<comment type="similarity">
    <text evidence="2 4">Belongs to the peptidase S8 family.</text>
</comment>
<dbReference type="Pfam" id="PF00082">
    <property type="entry name" value="Peptidase_S8"/>
    <property type="match status" value="1"/>
</dbReference>
<evidence type="ECO:0000256" key="4">
    <source>
        <dbReference type="PROSITE-ProRule" id="PRU01240"/>
    </source>
</evidence>
<organism evidence="6 7">
    <name type="scientific">Trifolium pratense</name>
    <name type="common">Red clover</name>
    <dbReference type="NCBI Taxonomy" id="57577"/>
    <lineage>
        <taxon>Eukaryota</taxon>
        <taxon>Viridiplantae</taxon>
        <taxon>Streptophyta</taxon>
        <taxon>Embryophyta</taxon>
        <taxon>Tracheophyta</taxon>
        <taxon>Spermatophyta</taxon>
        <taxon>Magnoliopsida</taxon>
        <taxon>eudicotyledons</taxon>
        <taxon>Gunneridae</taxon>
        <taxon>Pentapetalae</taxon>
        <taxon>rosids</taxon>
        <taxon>fabids</taxon>
        <taxon>Fabales</taxon>
        <taxon>Fabaceae</taxon>
        <taxon>Papilionoideae</taxon>
        <taxon>50 kb inversion clade</taxon>
        <taxon>NPAAA clade</taxon>
        <taxon>Hologalegina</taxon>
        <taxon>IRL clade</taxon>
        <taxon>Trifolieae</taxon>
        <taxon>Trifolium</taxon>
    </lineage>
</organism>
<dbReference type="Proteomes" id="UP000236291">
    <property type="component" value="Unassembled WGS sequence"/>
</dbReference>
<dbReference type="PANTHER" id="PTHR10795">
    <property type="entry name" value="PROPROTEIN CONVERTASE SUBTILISIN/KEXIN"/>
    <property type="match status" value="1"/>
</dbReference>
<dbReference type="Gene3D" id="3.40.50.200">
    <property type="entry name" value="Peptidase S8/S53 domain"/>
    <property type="match status" value="1"/>
</dbReference>
<dbReference type="GO" id="GO:0004252">
    <property type="term" value="F:serine-type endopeptidase activity"/>
    <property type="evidence" value="ECO:0007669"/>
    <property type="project" value="InterPro"/>
</dbReference>
<dbReference type="GO" id="GO:0006508">
    <property type="term" value="P:proteolysis"/>
    <property type="evidence" value="ECO:0007669"/>
    <property type="project" value="UniProtKB-KW"/>
</dbReference>
<dbReference type="InterPro" id="IPR000209">
    <property type="entry name" value="Peptidase_S8/S53_dom"/>
</dbReference>
<keyword evidence="3" id="KW-0732">Signal</keyword>
<reference evidence="6 7" key="1">
    <citation type="journal article" date="2014" name="Am. J. Bot.">
        <title>Genome assembly and annotation for red clover (Trifolium pratense; Fabaceae).</title>
        <authorList>
            <person name="Istvanek J."/>
            <person name="Jaros M."/>
            <person name="Krenek A."/>
            <person name="Repkova J."/>
        </authorList>
    </citation>
    <scope>NUCLEOTIDE SEQUENCE [LARGE SCALE GENOMIC DNA]</scope>
    <source>
        <strain evidence="7">cv. Tatra</strain>
        <tissue evidence="6">Young leaves</tissue>
    </source>
</reference>
<dbReference type="SUPFAM" id="SSF52743">
    <property type="entry name" value="Subtilisin-like"/>
    <property type="match status" value="1"/>
</dbReference>
<evidence type="ECO:0000259" key="5">
    <source>
        <dbReference type="Pfam" id="PF00082"/>
    </source>
</evidence>
<evidence type="ECO:0000313" key="7">
    <source>
        <dbReference type="Proteomes" id="UP000236291"/>
    </source>
</evidence>
<feature type="domain" description="Peptidase S8/S53" evidence="5">
    <location>
        <begin position="1"/>
        <end position="39"/>
    </location>
</feature>
<keyword evidence="6" id="KW-0378">Hydrolase</keyword>
<evidence type="ECO:0000256" key="3">
    <source>
        <dbReference type="ARBA" id="ARBA00022729"/>
    </source>
</evidence>
<protein>
    <submittedName>
        <fullName evidence="6">Subtilisin-like protease-like protein</fullName>
    </submittedName>
</protein>
<dbReference type="AlphaFoldDB" id="A0A2K3KAZ7"/>
<dbReference type="STRING" id="57577.A0A2K3KAZ7"/>
<dbReference type="InterPro" id="IPR036852">
    <property type="entry name" value="Peptidase_S8/S53_dom_sf"/>
</dbReference>
<keyword evidence="6" id="KW-0645">Protease</keyword>
<dbReference type="GO" id="GO:0005576">
    <property type="term" value="C:extracellular region"/>
    <property type="evidence" value="ECO:0007669"/>
    <property type="project" value="UniProtKB-SubCell"/>
</dbReference>
<comment type="caution">
    <text evidence="4">Lacks conserved residue(s) required for the propagation of feature annotation.</text>
</comment>
<comment type="caution">
    <text evidence="6">The sequence shown here is derived from an EMBL/GenBank/DDBJ whole genome shotgun (WGS) entry which is preliminary data.</text>
</comment>
<dbReference type="EMBL" id="ASHM01155328">
    <property type="protein sequence ID" value="PNX63429.1"/>
    <property type="molecule type" value="Genomic_DNA"/>
</dbReference>
<proteinExistence type="inferred from homology"/>
<dbReference type="PROSITE" id="PS51892">
    <property type="entry name" value="SUBTILASE"/>
    <property type="match status" value="1"/>
</dbReference>